<organism evidence="2 3">
    <name type="scientific">Nephila pilipes</name>
    <name type="common">Giant wood spider</name>
    <name type="synonym">Nephila maculata</name>
    <dbReference type="NCBI Taxonomy" id="299642"/>
    <lineage>
        <taxon>Eukaryota</taxon>
        <taxon>Metazoa</taxon>
        <taxon>Ecdysozoa</taxon>
        <taxon>Arthropoda</taxon>
        <taxon>Chelicerata</taxon>
        <taxon>Arachnida</taxon>
        <taxon>Araneae</taxon>
        <taxon>Araneomorphae</taxon>
        <taxon>Entelegynae</taxon>
        <taxon>Araneoidea</taxon>
        <taxon>Nephilidae</taxon>
        <taxon>Nephila</taxon>
    </lineage>
</organism>
<comment type="caution">
    <text evidence="2">The sequence shown here is derived from an EMBL/GenBank/DDBJ whole genome shotgun (WGS) entry which is preliminary data.</text>
</comment>
<gene>
    <name evidence="2" type="primary">NCL1_36547</name>
    <name evidence="2" type="ORF">NPIL_703331</name>
</gene>
<evidence type="ECO:0000313" key="2">
    <source>
        <dbReference type="EMBL" id="GFT78919.1"/>
    </source>
</evidence>
<keyword evidence="3" id="KW-1185">Reference proteome</keyword>
<keyword evidence="1" id="KW-0812">Transmembrane</keyword>
<protein>
    <submittedName>
        <fullName evidence="2">Uncharacterized protein</fullName>
    </submittedName>
</protein>
<dbReference type="EMBL" id="BMAW01118262">
    <property type="protein sequence ID" value="GFT78919.1"/>
    <property type="molecule type" value="Genomic_DNA"/>
</dbReference>
<evidence type="ECO:0000256" key="1">
    <source>
        <dbReference type="SAM" id="Phobius"/>
    </source>
</evidence>
<dbReference type="AlphaFoldDB" id="A0A8X6PPJ2"/>
<keyword evidence="1" id="KW-0472">Membrane</keyword>
<dbReference type="InterPro" id="IPR026120">
    <property type="entry name" value="TMEM11"/>
</dbReference>
<dbReference type="GO" id="GO:0005743">
    <property type="term" value="C:mitochondrial inner membrane"/>
    <property type="evidence" value="ECO:0007669"/>
    <property type="project" value="InterPro"/>
</dbReference>
<name>A0A8X6PPJ2_NEPPI</name>
<reference evidence="2" key="1">
    <citation type="submission" date="2020-08" db="EMBL/GenBank/DDBJ databases">
        <title>Multicomponent nature underlies the extraordinary mechanical properties of spider dragline silk.</title>
        <authorList>
            <person name="Kono N."/>
            <person name="Nakamura H."/>
            <person name="Mori M."/>
            <person name="Yoshida Y."/>
            <person name="Ohtoshi R."/>
            <person name="Malay A.D."/>
            <person name="Moran D.A.P."/>
            <person name="Tomita M."/>
            <person name="Numata K."/>
            <person name="Arakawa K."/>
        </authorList>
    </citation>
    <scope>NUCLEOTIDE SEQUENCE</scope>
</reference>
<sequence>MILSKPKKKNYNLKDLIYLRNSWRRWYPYATLIQRESESESVDSLAERLEKSMDCHDPVIIIRCFQLGELISAWINFGYTVRDFASFLSLSSLVVTPFRKGRIPQALAASGFVLQVMHGCIWGRERLSNYSILPKSKFQVQENSRAIHEVILARKPSTGNFILRTAATLCAVGVCTYLFYKDYVS</sequence>
<dbReference type="GO" id="GO:0007005">
    <property type="term" value="P:mitochondrion organization"/>
    <property type="evidence" value="ECO:0007669"/>
    <property type="project" value="InterPro"/>
</dbReference>
<accession>A0A8X6PPJ2</accession>
<dbReference type="Pfam" id="PF14972">
    <property type="entry name" value="Mito_morph_reg"/>
    <property type="match status" value="1"/>
</dbReference>
<proteinExistence type="predicted"/>
<evidence type="ECO:0000313" key="3">
    <source>
        <dbReference type="Proteomes" id="UP000887013"/>
    </source>
</evidence>
<dbReference type="Proteomes" id="UP000887013">
    <property type="component" value="Unassembled WGS sequence"/>
</dbReference>
<dbReference type="OrthoDB" id="6429159at2759"/>
<keyword evidence="1" id="KW-1133">Transmembrane helix</keyword>
<feature type="transmembrane region" description="Helical" evidence="1">
    <location>
        <begin position="161"/>
        <end position="180"/>
    </location>
</feature>